<evidence type="ECO:0000313" key="3">
    <source>
        <dbReference type="Proteomes" id="UP000722625"/>
    </source>
</evidence>
<accession>A0ABS5P9U1</accession>
<evidence type="ECO:0000313" key="2">
    <source>
        <dbReference type="EMBL" id="MBS7230645.1"/>
    </source>
</evidence>
<gene>
    <name evidence="2" type="ORF">KHA90_06385</name>
</gene>
<protein>
    <recommendedName>
        <fullName evidence="4">Spi protease inhibitor domain-containing protein</fullName>
    </recommendedName>
</protein>
<dbReference type="EMBL" id="JAGYVZ010000004">
    <property type="protein sequence ID" value="MBS7230645.1"/>
    <property type="molecule type" value="Genomic_DNA"/>
</dbReference>
<dbReference type="RefSeq" id="WP_213296578.1">
    <property type="nucleotide sequence ID" value="NZ_JAGYVZ010000004.1"/>
</dbReference>
<dbReference type="Proteomes" id="UP000722625">
    <property type="component" value="Unassembled WGS sequence"/>
</dbReference>
<feature type="signal peptide" evidence="1">
    <location>
        <begin position="1"/>
        <end position="17"/>
    </location>
</feature>
<comment type="caution">
    <text evidence="2">The sequence shown here is derived from an EMBL/GenBank/DDBJ whole genome shotgun (WGS) entry which is preliminary data.</text>
</comment>
<reference evidence="2 3" key="1">
    <citation type="journal article" date="2018" name="Int. J. Syst. Evol. Microbiol.">
        <title>Flavobacterium chryseum sp. nov. and Flavobacterium psychroterrae sp. nov., novel environmental bacteria isolated from Antarctica.</title>
        <authorList>
            <person name="Kralova S."/>
            <person name="Svec P."/>
            <person name="Busse H.J."/>
            <person name="Stankova E."/>
            <person name="Vaczi P."/>
            <person name="Sedlacek I."/>
        </authorList>
    </citation>
    <scope>NUCLEOTIDE SEQUENCE [LARGE SCALE GENOMIC DNA]</scope>
    <source>
        <strain evidence="2 3">CCM 8827</strain>
    </source>
</reference>
<evidence type="ECO:0000256" key="1">
    <source>
        <dbReference type="SAM" id="SignalP"/>
    </source>
</evidence>
<name>A0ABS5P9U1_9FLAO</name>
<organism evidence="2 3">
    <name type="scientific">Flavobacterium psychroterrae</name>
    <dbReference type="NCBI Taxonomy" id="2133767"/>
    <lineage>
        <taxon>Bacteria</taxon>
        <taxon>Pseudomonadati</taxon>
        <taxon>Bacteroidota</taxon>
        <taxon>Flavobacteriia</taxon>
        <taxon>Flavobacteriales</taxon>
        <taxon>Flavobacteriaceae</taxon>
        <taxon>Flavobacterium</taxon>
    </lineage>
</organism>
<sequence>MKKITLLLLLAFSFSYSQTTVEEYNYVTKGYAETIAKGLDFKKGYSLSEIYHYTDTNYDFLFQSLTNDKTKKTSCIMVVAHSRVWGNKYYLCMPIGNGDLEKRYKEQLALWDAPILSAYSLALSQILTYSVASVE</sequence>
<proteinExistence type="predicted"/>
<keyword evidence="1" id="KW-0732">Signal</keyword>
<keyword evidence="3" id="KW-1185">Reference proteome</keyword>
<feature type="chain" id="PRO_5047251843" description="Spi protease inhibitor domain-containing protein" evidence="1">
    <location>
        <begin position="18"/>
        <end position="135"/>
    </location>
</feature>
<evidence type="ECO:0008006" key="4">
    <source>
        <dbReference type="Google" id="ProtNLM"/>
    </source>
</evidence>